<dbReference type="SMART" id="SM00320">
    <property type="entry name" value="WD40"/>
    <property type="match status" value="5"/>
</dbReference>
<sequence length="458" mass="50761">MNLALLDPFELHNEQPEVIEDRISVDDGVIVVCEFNRRGNLLACGCKEGLVAVCDFDTHGITRTLRRHTSRITAVSWTRSSRRLLSSSYDGLLVQWDVLTAEALVAIHFGCEVAHAAMHPRKKRMCLVCTAEAGAACPAFLQMWEPENRLPLLAQEGAAEAEATAGGGGSSKRGDSSLLAKAACFDKEGGRVLIGTNKGVVHIVATESRELLISLPVPGAAAVKSIMLSRNGTSFLLKSNDRFIRVYQLDRVLAGESPPPRQLQEKVDNLAWAHADFSASEHVIGTAYNKDSIFIWDVHGHLETILYGPKDGPLYFACHPTRPILACCAKSGVVYVWTKRYSENWSAFAPDFKELEENEEYEEREDEFDIQPQQEVKEEEEIDELIDVVTIEPSELAHTPDADDSDQELLFLPIVLEPDEMMDEEQGSIGGPADEAMAIDDKQAKARKRMRLSDDGRR</sequence>
<feature type="repeat" description="WD" evidence="5">
    <location>
        <begin position="65"/>
        <end position="106"/>
    </location>
</feature>
<feature type="region of interest" description="Disordered" evidence="6">
    <location>
        <begin position="421"/>
        <end position="458"/>
    </location>
</feature>
<dbReference type="EMBL" id="JBGBPQ010000009">
    <property type="protein sequence ID" value="KAL1519971.1"/>
    <property type="molecule type" value="Genomic_DNA"/>
</dbReference>
<comment type="subcellular location">
    <subcellularLocation>
        <location evidence="1">Nucleus</location>
    </subcellularLocation>
</comment>
<evidence type="ECO:0000256" key="5">
    <source>
        <dbReference type="PROSITE-ProRule" id="PRU00221"/>
    </source>
</evidence>
<keyword evidence="4" id="KW-0539">Nucleus</keyword>
<dbReference type="SUPFAM" id="SSF50978">
    <property type="entry name" value="WD40 repeat-like"/>
    <property type="match status" value="1"/>
</dbReference>
<evidence type="ECO:0000313" key="7">
    <source>
        <dbReference type="EMBL" id="KAL1519971.1"/>
    </source>
</evidence>
<comment type="caution">
    <text evidence="7">The sequence shown here is derived from an EMBL/GenBank/DDBJ whole genome shotgun (WGS) entry which is preliminary data.</text>
</comment>
<dbReference type="InterPro" id="IPR036322">
    <property type="entry name" value="WD40_repeat_dom_sf"/>
</dbReference>
<dbReference type="PANTHER" id="PTHR44040:SF1">
    <property type="entry name" value="RETINOBLASTOMA-BINDING PROTEIN 5"/>
    <property type="match status" value="1"/>
</dbReference>
<evidence type="ECO:0000256" key="1">
    <source>
        <dbReference type="ARBA" id="ARBA00004123"/>
    </source>
</evidence>
<proteinExistence type="predicted"/>
<keyword evidence="2 5" id="KW-0853">WD repeat</keyword>
<reference evidence="7 8" key="1">
    <citation type="journal article" date="2024" name="Science">
        <title>Giant polyketide synthase enzymes in the biosynthesis of giant marine polyether toxins.</title>
        <authorList>
            <person name="Fallon T.R."/>
            <person name="Shende V.V."/>
            <person name="Wierzbicki I.H."/>
            <person name="Pendleton A.L."/>
            <person name="Watervoot N.F."/>
            <person name="Auber R.P."/>
            <person name="Gonzalez D.J."/>
            <person name="Wisecaver J.H."/>
            <person name="Moore B.S."/>
        </authorList>
    </citation>
    <scope>NUCLEOTIDE SEQUENCE [LARGE SCALE GENOMIC DNA]</scope>
    <source>
        <strain evidence="7 8">12B1</strain>
    </source>
</reference>
<evidence type="ECO:0008006" key="9">
    <source>
        <dbReference type="Google" id="ProtNLM"/>
    </source>
</evidence>
<dbReference type="AlphaFoldDB" id="A0AB34JEI9"/>
<keyword evidence="8" id="KW-1185">Reference proteome</keyword>
<dbReference type="Gene3D" id="2.130.10.10">
    <property type="entry name" value="YVTN repeat-like/Quinoprotein amine dehydrogenase"/>
    <property type="match status" value="2"/>
</dbReference>
<gene>
    <name evidence="7" type="ORF">AB1Y20_023456</name>
</gene>
<keyword evidence="3" id="KW-0677">Repeat</keyword>
<evidence type="ECO:0000256" key="6">
    <source>
        <dbReference type="SAM" id="MobiDB-lite"/>
    </source>
</evidence>
<evidence type="ECO:0000256" key="4">
    <source>
        <dbReference type="ARBA" id="ARBA00023242"/>
    </source>
</evidence>
<dbReference type="Pfam" id="PF00400">
    <property type="entry name" value="WD40"/>
    <property type="match status" value="1"/>
</dbReference>
<dbReference type="InterPro" id="IPR037850">
    <property type="entry name" value="RBBP5/Swd1"/>
</dbReference>
<name>A0AB34JEI9_PRYPA</name>
<dbReference type="Proteomes" id="UP001515480">
    <property type="component" value="Unassembled WGS sequence"/>
</dbReference>
<dbReference type="PANTHER" id="PTHR44040">
    <property type="entry name" value="RETINOBLASTOMA-BINDING PROTEIN 5"/>
    <property type="match status" value="1"/>
</dbReference>
<dbReference type="PROSITE" id="PS50294">
    <property type="entry name" value="WD_REPEATS_REGION"/>
    <property type="match status" value="1"/>
</dbReference>
<organism evidence="7 8">
    <name type="scientific">Prymnesium parvum</name>
    <name type="common">Toxic golden alga</name>
    <dbReference type="NCBI Taxonomy" id="97485"/>
    <lineage>
        <taxon>Eukaryota</taxon>
        <taxon>Haptista</taxon>
        <taxon>Haptophyta</taxon>
        <taxon>Prymnesiophyceae</taxon>
        <taxon>Prymnesiales</taxon>
        <taxon>Prymnesiaceae</taxon>
        <taxon>Prymnesium</taxon>
    </lineage>
</organism>
<accession>A0AB34JEI9</accession>
<dbReference type="GO" id="GO:0048188">
    <property type="term" value="C:Set1C/COMPASS complex"/>
    <property type="evidence" value="ECO:0007669"/>
    <property type="project" value="InterPro"/>
</dbReference>
<protein>
    <recommendedName>
        <fullName evidence="9">Anaphase-promoting complex subunit 4 WD40 domain-containing protein</fullName>
    </recommendedName>
</protein>
<dbReference type="InterPro" id="IPR001680">
    <property type="entry name" value="WD40_rpt"/>
</dbReference>
<evidence type="ECO:0000256" key="2">
    <source>
        <dbReference type="ARBA" id="ARBA00022574"/>
    </source>
</evidence>
<dbReference type="InterPro" id="IPR015943">
    <property type="entry name" value="WD40/YVTN_repeat-like_dom_sf"/>
</dbReference>
<evidence type="ECO:0000313" key="8">
    <source>
        <dbReference type="Proteomes" id="UP001515480"/>
    </source>
</evidence>
<dbReference type="PROSITE" id="PS50082">
    <property type="entry name" value="WD_REPEATS_2"/>
    <property type="match status" value="1"/>
</dbReference>
<evidence type="ECO:0000256" key="3">
    <source>
        <dbReference type="ARBA" id="ARBA00022737"/>
    </source>
</evidence>